<dbReference type="RefSeq" id="WP_317994736.1">
    <property type="nucleotide sequence ID" value="NZ_AP025523.1"/>
</dbReference>
<evidence type="ECO:0000256" key="3">
    <source>
        <dbReference type="ARBA" id="ARBA00009759"/>
    </source>
</evidence>
<dbReference type="Gene3D" id="3.40.190.80">
    <property type="match status" value="1"/>
</dbReference>
<dbReference type="Gene3D" id="3.30.540.10">
    <property type="entry name" value="Fructose-1,6-Bisphosphatase, subunit A, domain 1"/>
    <property type="match status" value="1"/>
</dbReference>
<proteinExistence type="inferred from homology"/>
<dbReference type="InterPro" id="IPR020550">
    <property type="entry name" value="Inositol_monophosphatase_CS"/>
</dbReference>
<dbReference type="PRINTS" id="PR00377">
    <property type="entry name" value="IMPHPHTASES"/>
</dbReference>
<dbReference type="AlphaFoldDB" id="A0AAN2CA98"/>
<evidence type="ECO:0000256" key="6">
    <source>
        <dbReference type="ARBA" id="ARBA00022842"/>
    </source>
</evidence>
<feature type="binding site" evidence="7">
    <location>
        <position position="205"/>
    </location>
    <ligand>
        <name>Mg(2+)</name>
        <dbReference type="ChEBI" id="CHEBI:18420"/>
        <label>1</label>
        <note>catalytic</note>
    </ligand>
</feature>
<gene>
    <name evidence="9" type="primary">hisN</name>
    <name evidence="9" type="ORF">WPS_24000</name>
</gene>
<dbReference type="CDD" id="cd01639">
    <property type="entry name" value="IMPase"/>
    <property type="match status" value="1"/>
</dbReference>
<feature type="binding site" evidence="7">
    <location>
        <position position="64"/>
    </location>
    <ligand>
        <name>Mg(2+)</name>
        <dbReference type="ChEBI" id="CHEBI:18420"/>
        <label>1</label>
        <note>catalytic</note>
    </ligand>
</feature>
<dbReference type="Pfam" id="PF00459">
    <property type="entry name" value="Inositol_P"/>
    <property type="match status" value="1"/>
</dbReference>
<keyword evidence="4 7" id="KW-0479">Metal-binding</keyword>
<dbReference type="GO" id="GO:0006020">
    <property type="term" value="P:inositol metabolic process"/>
    <property type="evidence" value="ECO:0007669"/>
    <property type="project" value="TreeGrafter"/>
</dbReference>
<dbReference type="PANTHER" id="PTHR20854">
    <property type="entry name" value="INOSITOL MONOPHOSPHATASE"/>
    <property type="match status" value="1"/>
</dbReference>
<feature type="binding site" evidence="7">
    <location>
        <position position="82"/>
    </location>
    <ligand>
        <name>Mg(2+)</name>
        <dbReference type="ChEBI" id="CHEBI:18420"/>
        <label>1</label>
        <note>catalytic</note>
    </ligand>
</feature>
<accession>A0AAN2CA98</accession>
<evidence type="ECO:0000256" key="4">
    <source>
        <dbReference type="ARBA" id="ARBA00022723"/>
    </source>
</evidence>
<comment type="similarity">
    <text evidence="3 8">Belongs to the inositol monophosphatase superfamily.</text>
</comment>
<dbReference type="InterPro" id="IPR033942">
    <property type="entry name" value="IMPase"/>
</dbReference>
<keyword evidence="6 7" id="KW-0460">Magnesium</keyword>
<evidence type="ECO:0000313" key="9">
    <source>
        <dbReference type="EMBL" id="BDE07124.1"/>
    </source>
</evidence>
<dbReference type="InterPro" id="IPR020583">
    <property type="entry name" value="Inositol_monoP_metal-BS"/>
</dbReference>
<dbReference type="PANTHER" id="PTHR20854:SF4">
    <property type="entry name" value="INOSITOL-1-MONOPHOSPHATASE-RELATED"/>
    <property type="match status" value="1"/>
</dbReference>
<dbReference type="PROSITE" id="PS00630">
    <property type="entry name" value="IMP_2"/>
    <property type="match status" value="1"/>
</dbReference>
<evidence type="ECO:0000256" key="5">
    <source>
        <dbReference type="ARBA" id="ARBA00022801"/>
    </source>
</evidence>
<dbReference type="KEGG" id="vab:WPS_24000"/>
<keyword evidence="5 8" id="KW-0378">Hydrolase</keyword>
<dbReference type="EC" id="3.1.3.25" evidence="8"/>
<dbReference type="SUPFAM" id="SSF56655">
    <property type="entry name" value="Carbohydrate phosphatase"/>
    <property type="match status" value="1"/>
</dbReference>
<reference evidence="9 10" key="1">
    <citation type="journal article" date="2022" name="ISME Commun">
        <title>Vulcanimicrobium alpinus gen. nov. sp. nov., the first cultivated representative of the candidate phylum 'Eremiobacterota', is a metabolically versatile aerobic anoxygenic phototroph.</title>
        <authorList>
            <person name="Yabe S."/>
            <person name="Muto K."/>
            <person name="Abe K."/>
            <person name="Yokota A."/>
            <person name="Staudigel H."/>
            <person name="Tebo B.M."/>
        </authorList>
    </citation>
    <scope>NUCLEOTIDE SEQUENCE [LARGE SCALE GENOMIC DNA]</scope>
    <source>
        <strain evidence="9 10">WC8-2</strain>
    </source>
</reference>
<dbReference type="GO" id="GO:0008934">
    <property type="term" value="F:inositol monophosphate 1-phosphatase activity"/>
    <property type="evidence" value="ECO:0007669"/>
    <property type="project" value="InterPro"/>
</dbReference>
<feature type="binding site" evidence="7">
    <location>
        <position position="83"/>
    </location>
    <ligand>
        <name>Mg(2+)</name>
        <dbReference type="ChEBI" id="CHEBI:18420"/>
        <label>1</label>
        <note>catalytic</note>
    </ligand>
</feature>
<evidence type="ECO:0000256" key="8">
    <source>
        <dbReference type="RuleBase" id="RU364068"/>
    </source>
</evidence>
<comment type="catalytic activity">
    <reaction evidence="1 8">
        <text>a myo-inositol phosphate + H2O = myo-inositol + phosphate</text>
        <dbReference type="Rhea" id="RHEA:24056"/>
        <dbReference type="ChEBI" id="CHEBI:15377"/>
        <dbReference type="ChEBI" id="CHEBI:17268"/>
        <dbReference type="ChEBI" id="CHEBI:43474"/>
        <dbReference type="ChEBI" id="CHEBI:84139"/>
        <dbReference type="EC" id="3.1.3.25"/>
    </reaction>
</comment>
<name>A0AAN2CA98_UNVUL</name>
<dbReference type="GO" id="GO:0046872">
    <property type="term" value="F:metal ion binding"/>
    <property type="evidence" value="ECO:0007669"/>
    <property type="project" value="UniProtKB-KW"/>
</dbReference>
<evidence type="ECO:0000313" key="10">
    <source>
        <dbReference type="Proteomes" id="UP001317532"/>
    </source>
</evidence>
<dbReference type="PROSITE" id="PS00629">
    <property type="entry name" value="IMP_1"/>
    <property type="match status" value="1"/>
</dbReference>
<dbReference type="GO" id="GO:0007165">
    <property type="term" value="P:signal transduction"/>
    <property type="evidence" value="ECO:0007669"/>
    <property type="project" value="TreeGrafter"/>
</dbReference>
<organism evidence="9 10">
    <name type="scientific">Vulcanimicrobium alpinum</name>
    <dbReference type="NCBI Taxonomy" id="3016050"/>
    <lineage>
        <taxon>Bacteria</taxon>
        <taxon>Bacillati</taxon>
        <taxon>Vulcanimicrobiota</taxon>
        <taxon>Vulcanimicrobiia</taxon>
        <taxon>Vulcanimicrobiales</taxon>
        <taxon>Vulcanimicrobiaceae</taxon>
        <taxon>Vulcanimicrobium</taxon>
    </lineage>
</organism>
<dbReference type="InterPro" id="IPR000760">
    <property type="entry name" value="Inositol_monophosphatase-like"/>
</dbReference>
<comment type="cofactor">
    <cofactor evidence="2 7 8">
        <name>Mg(2+)</name>
        <dbReference type="ChEBI" id="CHEBI:18420"/>
    </cofactor>
</comment>
<sequence>MDPLAFITALARDAGALLRDRLNDPRRIEQKQPQDLVTDADRASEALIVERIRDAFPRAAILGEEGGAYRGDGDERFIVDPLDGTTNYAHRYPLFCVSIAYERAGVLEAGAIYAPLLDELYAARKGGGATRNGEPICVSTIGAVANAMVCTGFNPARYARNGRHFGALSNLAQAVRRDGSAALDLAFVATGIYDAFWEFDLKPWDIAAGWVLIEEAGGRVGAIAGGPLDLDEGSILASNGAIHDEIQSALARADAG</sequence>
<feature type="binding site" evidence="7">
    <location>
        <position position="80"/>
    </location>
    <ligand>
        <name>Mg(2+)</name>
        <dbReference type="ChEBI" id="CHEBI:18420"/>
        <label>1</label>
        <note>catalytic</note>
    </ligand>
</feature>
<keyword evidence="10" id="KW-1185">Reference proteome</keyword>
<evidence type="ECO:0000256" key="7">
    <source>
        <dbReference type="PIRSR" id="PIRSR600760-2"/>
    </source>
</evidence>
<dbReference type="Proteomes" id="UP001317532">
    <property type="component" value="Chromosome"/>
</dbReference>
<protein>
    <recommendedName>
        <fullName evidence="8">Inositol-1-monophosphatase</fullName>
        <ecNumber evidence="8">3.1.3.25</ecNumber>
    </recommendedName>
</protein>
<dbReference type="FunFam" id="3.30.540.10:FF:000003">
    <property type="entry name" value="Inositol-1-monophosphatase"/>
    <property type="match status" value="1"/>
</dbReference>
<dbReference type="EMBL" id="AP025523">
    <property type="protein sequence ID" value="BDE07124.1"/>
    <property type="molecule type" value="Genomic_DNA"/>
</dbReference>
<evidence type="ECO:0000256" key="2">
    <source>
        <dbReference type="ARBA" id="ARBA00001946"/>
    </source>
</evidence>
<evidence type="ECO:0000256" key="1">
    <source>
        <dbReference type="ARBA" id="ARBA00001033"/>
    </source>
</evidence>
<dbReference type="GO" id="GO:0046854">
    <property type="term" value="P:phosphatidylinositol phosphate biosynthetic process"/>
    <property type="evidence" value="ECO:0007669"/>
    <property type="project" value="InterPro"/>
</dbReference>